<feature type="transmembrane region" description="Helical" evidence="1">
    <location>
        <begin position="12"/>
        <end position="35"/>
    </location>
</feature>
<keyword evidence="1" id="KW-1133">Transmembrane helix</keyword>
<name>A0A0Q9YWM7_9GAMM</name>
<sequence>MHRRAHQNHNGFTLVEGVMVILLIMIIGTSSISIFKGHEVFMERFFTDEISQMILYARKVAMTTECDVEISYTQKVITLLQKQHCQEGNFTQSLPGNNLLDNTKQFTVAVPKGINFIGQFPIVINKHGVLQDKNNVKLAKISWQINHKVINVDPVSGFAYESK</sequence>
<evidence type="ECO:0000313" key="2">
    <source>
        <dbReference type="EMBL" id="KRG22130.1"/>
    </source>
</evidence>
<dbReference type="EMBL" id="LKAJ01000002">
    <property type="protein sequence ID" value="KRG22130.1"/>
    <property type="molecule type" value="Genomic_DNA"/>
</dbReference>
<keyword evidence="1" id="KW-0472">Membrane</keyword>
<protein>
    <submittedName>
        <fullName evidence="2">Uncharacterized protein</fullName>
    </submittedName>
</protein>
<reference evidence="2" key="1">
    <citation type="submission" date="2015-09" db="EMBL/GenBank/DDBJ databases">
        <title>Draft Genome Sequences of Two Novel Amoeba-resistant Intranuclear Bacteria, Candidatus Berkiella cookevillensis and Candidatus Berkiella aquae.</title>
        <authorList>
            <person name="Mehari Y.T."/>
            <person name="Arivett B.A."/>
            <person name="Farone A.L."/>
            <person name="Gunderson J.H."/>
            <person name="Farone M.B."/>
        </authorList>
    </citation>
    <scope>NUCLEOTIDE SEQUENCE [LARGE SCALE GENOMIC DNA]</scope>
    <source>
        <strain evidence="2">HT99</strain>
    </source>
</reference>
<dbReference type="STRING" id="295108.HT99x_00547"/>
<comment type="caution">
    <text evidence="2">The sequence shown here is derived from an EMBL/GenBank/DDBJ whole genome shotgun (WGS) entry which is preliminary data.</text>
</comment>
<evidence type="ECO:0000256" key="1">
    <source>
        <dbReference type="SAM" id="Phobius"/>
    </source>
</evidence>
<dbReference type="AlphaFoldDB" id="A0A0Q9YWM7"/>
<accession>A0A0Q9YWM7</accession>
<gene>
    <name evidence="2" type="ORF">HT99x_00547</name>
</gene>
<keyword evidence="1" id="KW-0812">Transmembrane</keyword>
<organism evidence="2">
    <name type="scientific">Candidatus Berkiella aquae</name>
    <dbReference type="NCBI Taxonomy" id="295108"/>
    <lineage>
        <taxon>Bacteria</taxon>
        <taxon>Pseudomonadati</taxon>
        <taxon>Pseudomonadota</taxon>
        <taxon>Gammaproteobacteria</taxon>
        <taxon>Candidatus Berkiellales</taxon>
        <taxon>Candidatus Berkiellaceae</taxon>
        <taxon>Candidatus Berkiella</taxon>
    </lineage>
</organism>
<proteinExistence type="predicted"/>